<dbReference type="OrthoDB" id="9802264at2"/>
<comment type="caution">
    <text evidence="10">The sequence shown here is derived from an EMBL/GenBank/DDBJ whole genome shotgun (WGS) entry which is preliminary data.</text>
</comment>
<organism evidence="10 11">
    <name type="scientific">Sporolactobacillus shoreae</name>
    <dbReference type="NCBI Taxonomy" id="1465501"/>
    <lineage>
        <taxon>Bacteria</taxon>
        <taxon>Bacillati</taxon>
        <taxon>Bacillota</taxon>
        <taxon>Bacilli</taxon>
        <taxon>Bacillales</taxon>
        <taxon>Sporolactobacillaceae</taxon>
        <taxon>Sporolactobacillus</taxon>
    </lineage>
</organism>
<dbReference type="EC" id="7.6.2.9" evidence="7"/>
<dbReference type="PANTHER" id="PTHR43117:SF4">
    <property type="entry name" value="OSMOPROTECTANT IMPORT ATP-BINDING PROTEIN OSMV"/>
    <property type="match status" value="1"/>
</dbReference>
<keyword evidence="3" id="KW-0547">Nucleotide-binding</keyword>
<evidence type="ECO:0000256" key="2">
    <source>
        <dbReference type="ARBA" id="ARBA00022448"/>
    </source>
</evidence>
<proteinExistence type="inferred from homology"/>
<evidence type="ECO:0000256" key="8">
    <source>
        <dbReference type="ARBA" id="ARBA00070305"/>
    </source>
</evidence>
<dbReference type="InterPro" id="IPR017871">
    <property type="entry name" value="ABC_transporter-like_CS"/>
</dbReference>
<dbReference type="RefSeq" id="WP_135347339.1">
    <property type="nucleotide sequence ID" value="NZ_SRJD01000002.1"/>
</dbReference>
<dbReference type="EMBL" id="SRJD01000002">
    <property type="protein sequence ID" value="TGA99944.1"/>
    <property type="molecule type" value="Genomic_DNA"/>
</dbReference>
<sequence length="326" mass="36294">MTDSYAIVFEKISKTFKHAKEPSVYETNLKIEKGSFVTILGASGCGKTTLLKMVNRLYEPSTGRILVNGEDTANASPTLLRRKMGYVIQQVGLFQHMTVEQNVATVPEVLGWDRQKIDQRVDALLRLVNLPPKEFRKRYPGQLSGGQQQRVGIARAMAADPSILLMDEPFGAIDAINRAALQDEILRIQKKLHKTILFVTHDIMEALKLGDQVIIMNQGKIQQFDAPLAILQHPANSFVRDLVHPEDLLQQMAFIKSRDVMNTDAAVLGADDQTPTAGEEESLKDVLLLLLKTQAEYVLIKNTEGAVVGRISFQELKKVGLNAELH</sequence>
<dbReference type="SUPFAM" id="SSF52540">
    <property type="entry name" value="P-loop containing nucleoside triphosphate hydrolases"/>
    <property type="match status" value="1"/>
</dbReference>
<comment type="catalytic activity">
    <reaction evidence="5">
        <text>a quaternary ammonium(out) + ATP + H2O = a quaternary ammonium(in) + ADP + phosphate + H(+)</text>
        <dbReference type="Rhea" id="RHEA:11036"/>
        <dbReference type="ChEBI" id="CHEBI:15377"/>
        <dbReference type="ChEBI" id="CHEBI:15378"/>
        <dbReference type="ChEBI" id="CHEBI:30616"/>
        <dbReference type="ChEBI" id="CHEBI:35267"/>
        <dbReference type="ChEBI" id="CHEBI:43474"/>
        <dbReference type="ChEBI" id="CHEBI:456216"/>
        <dbReference type="EC" id="7.6.2.9"/>
    </reaction>
</comment>
<dbReference type="GO" id="GO:0015418">
    <property type="term" value="F:ABC-type quaternary ammonium compound transporting activity"/>
    <property type="evidence" value="ECO:0007669"/>
    <property type="project" value="UniProtKB-EC"/>
</dbReference>
<comment type="subunit">
    <text evidence="6">The complex is composed of two ATP-binding proteins (OpuCA), two transmembrane proteins (OpuCB and OpuCD) and a solute-binding protein (OpuCC).</text>
</comment>
<keyword evidence="11" id="KW-1185">Reference proteome</keyword>
<reference evidence="10 11" key="1">
    <citation type="journal article" date="2015" name="Int. J. Syst. Evol. Microbiol.">
        <title>Sporolactobacillus shoreae sp. nov. and Sporolactobacillus spathodeae sp. nov., two spore-forming lactic acid bacteria isolated from tree barks in Thailand.</title>
        <authorList>
            <person name="Thamacharoensuk T."/>
            <person name="Kitahara M."/>
            <person name="Ohkuma M."/>
            <person name="Thongchul N."/>
            <person name="Tanasupawat S."/>
        </authorList>
    </citation>
    <scope>NUCLEOTIDE SEQUENCE [LARGE SCALE GENOMIC DNA]</scope>
    <source>
        <strain evidence="10 11">BK92</strain>
    </source>
</reference>
<feature type="domain" description="ABC transporter" evidence="9">
    <location>
        <begin position="7"/>
        <end position="243"/>
    </location>
</feature>
<dbReference type="Gene3D" id="3.40.50.300">
    <property type="entry name" value="P-loop containing nucleotide triphosphate hydrolases"/>
    <property type="match status" value="1"/>
</dbReference>
<evidence type="ECO:0000256" key="7">
    <source>
        <dbReference type="ARBA" id="ARBA00066388"/>
    </source>
</evidence>
<dbReference type="GO" id="GO:0016887">
    <property type="term" value="F:ATP hydrolysis activity"/>
    <property type="evidence" value="ECO:0007669"/>
    <property type="project" value="InterPro"/>
</dbReference>
<accession>A0A4Z0GTE9</accession>
<evidence type="ECO:0000256" key="6">
    <source>
        <dbReference type="ARBA" id="ARBA00063934"/>
    </source>
</evidence>
<comment type="similarity">
    <text evidence="1">Belongs to the ABC transporter superfamily.</text>
</comment>
<evidence type="ECO:0000256" key="3">
    <source>
        <dbReference type="ARBA" id="ARBA00022741"/>
    </source>
</evidence>
<dbReference type="FunFam" id="3.40.50.300:FF:000425">
    <property type="entry name" value="Probable ABC transporter, ATP-binding subunit"/>
    <property type="match status" value="1"/>
</dbReference>
<evidence type="ECO:0000313" key="10">
    <source>
        <dbReference type="EMBL" id="TGA99944.1"/>
    </source>
</evidence>
<dbReference type="Proteomes" id="UP000298347">
    <property type="component" value="Unassembled WGS sequence"/>
</dbReference>
<evidence type="ECO:0000256" key="1">
    <source>
        <dbReference type="ARBA" id="ARBA00005417"/>
    </source>
</evidence>
<evidence type="ECO:0000256" key="5">
    <source>
        <dbReference type="ARBA" id="ARBA00052482"/>
    </source>
</evidence>
<gene>
    <name evidence="10" type="ORF">E4665_03070</name>
</gene>
<evidence type="ECO:0000259" key="9">
    <source>
        <dbReference type="PROSITE" id="PS50893"/>
    </source>
</evidence>
<dbReference type="InterPro" id="IPR003439">
    <property type="entry name" value="ABC_transporter-like_ATP-bd"/>
</dbReference>
<dbReference type="PROSITE" id="PS00211">
    <property type="entry name" value="ABC_TRANSPORTER_1"/>
    <property type="match status" value="1"/>
</dbReference>
<dbReference type="SMART" id="SM00382">
    <property type="entry name" value="AAA"/>
    <property type="match status" value="1"/>
</dbReference>
<dbReference type="InterPro" id="IPR027417">
    <property type="entry name" value="P-loop_NTPase"/>
</dbReference>
<dbReference type="InterPro" id="IPR003593">
    <property type="entry name" value="AAA+_ATPase"/>
</dbReference>
<dbReference type="AlphaFoldDB" id="A0A4Z0GTE9"/>
<dbReference type="PROSITE" id="PS50893">
    <property type="entry name" value="ABC_TRANSPORTER_2"/>
    <property type="match status" value="1"/>
</dbReference>
<keyword evidence="2" id="KW-0813">Transport</keyword>
<evidence type="ECO:0000313" key="11">
    <source>
        <dbReference type="Proteomes" id="UP000298347"/>
    </source>
</evidence>
<dbReference type="GO" id="GO:0005524">
    <property type="term" value="F:ATP binding"/>
    <property type="evidence" value="ECO:0007669"/>
    <property type="project" value="UniProtKB-KW"/>
</dbReference>
<dbReference type="Pfam" id="PF00005">
    <property type="entry name" value="ABC_tran"/>
    <property type="match status" value="1"/>
</dbReference>
<name>A0A4Z0GTE9_9BACL</name>
<dbReference type="PANTHER" id="PTHR43117">
    <property type="entry name" value="OSMOPROTECTANT IMPORT ATP-BINDING PROTEIN OSMV"/>
    <property type="match status" value="1"/>
</dbReference>
<keyword evidence="4 10" id="KW-0067">ATP-binding</keyword>
<evidence type="ECO:0000256" key="4">
    <source>
        <dbReference type="ARBA" id="ARBA00022840"/>
    </source>
</evidence>
<protein>
    <recommendedName>
        <fullName evidence="8">Carnitine transport ATP-binding protein OpuCA</fullName>
        <ecNumber evidence="7">7.6.2.9</ecNumber>
    </recommendedName>
</protein>